<accession>A0A6G0VS87</accession>
<comment type="caution">
    <text evidence="1">The sequence shown here is derived from an EMBL/GenBank/DDBJ whole genome shotgun (WGS) entry which is preliminary data.</text>
</comment>
<protein>
    <submittedName>
        <fullName evidence="1">Uncharacterized protein</fullName>
    </submittedName>
</protein>
<sequence>MSVNCLKYMLWCIQNANINIQSKFHGSTMFSFRVTPKTKIDYVFKTTGKFLTHIIIFENRSTLSQIRLEGGFLIRHFAFHRFTCAYTNNSNKINYRILTNQ</sequence>
<evidence type="ECO:0000313" key="2">
    <source>
        <dbReference type="Proteomes" id="UP000478052"/>
    </source>
</evidence>
<evidence type="ECO:0000313" key="1">
    <source>
        <dbReference type="EMBL" id="KAF0704300.1"/>
    </source>
</evidence>
<keyword evidence="2" id="KW-1185">Reference proteome</keyword>
<proteinExistence type="predicted"/>
<dbReference type="EMBL" id="VUJU01013597">
    <property type="protein sequence ID" value="KAF0704300.1"/>
    <property type="molecule type" value="Genomic_DNA"/>
</dbReference>
<reference evidence="1 2" key="1">
    <citation type="submission" date="2019-08" db="EMBL/GenBank/DDBJ databases">
        <title>Whole genome of Aphis craccivora.</title>
        <authorList>
            <person name="Voronova N.V."/>
            <person name="Shulinski R.S."/>
            <person name="Bandarenka Y.V."/>
            <person name="Zhorov D.G."/>
            <person name="Warner D."/>
        </authorList>
    </citation>
    <scope>NUCLEOTIDE SEQUENCE [LARGE SCALE GENOMIC DNA]</scope>
    <source>
        <strain evidence="1">180601</strain>
        <tissue evidence="1">Whole Body</tissue>
    </source>
</reference>
<dbReference type="AlphaFoldDB" id="A0A6G0VS87"/>
<gene>
    <name evidence="1" type="ORF">FWK35_00031465</name>
</gene>
<dbReference type="Proteomes" id="UP000478052">
    <property type="component" value="Unassembled WGS sequence"/>
</dbReference>
<name>A0A6G0VS87_APHCR</name>
<organism evidence="1 2">
    <name type="scientific">Aphis craccivora</name>
    <name type="common">Cowpea aphid</name>
    <dbReference type="NCBI Taxonomy" id="307492"/>
    <lineage>
        <taxon>Eukaryota</taxon>
        <taxon>Metazoa</taxon>
        <taxon>Ecdysozoa</taxon>
        <taxon>Arthropoda</taxon>
        <taxon>Hexapoda</taxon>
        <taxon>Insecta</taxon>
        <taxon>Pterygota</taxon>
        <taxon>Neoptera</taxon>
        <taxon>Paraneoptera</taxon>
        <taxon>Hemiptera</taxon>
        <taxon>Sternorrhyncha</taxon>
        <taxon>Aphidomorpha</taxon>
        <taxon>Aphidoidea</taxon>
        <taxon>Aphididae</taxon>
        <taxon>Aphidini</taxon>
        <taxon>Aphis</taxon>
        <taxon>Aphis</taxon>
    </lineage>
</organism>
<feature type="non-terminal residue" evidence="1">
    <location>
        <position position="101"/>
    </location>
</feature>